<reference evidence="2" key="1">
    <citation type="submission" date="2017-09" db="EMBL/GenBank/DDBJ databases">
        <title>Depth-based differentiation of microbial function through sediment-hosted aquifers and enrichment of novel symbionts in the deep terrestrial subsurface.</title>
        <authorList>
            <person name="Probst A.J."/>
            <person name="Ladd B."/>
            <person name="Jarett J.K."/>
            <person name="Geller-Mcgrath D.E."/>
            <person name="Sieber C.M.K."/>
            <person name="Emerson J.B."/>
            <person name="Anantharaman K."/>
            <person name="Thomas B.C."/>
            <person name="Malmstrom R."/>
            <person name="Stieglmeier M."/>
            <person name="Klingl A."/>
            <person name="Woyke T."/>
            <person name="Ryan C.M."/>
            <person name="Banfield J.F."/>
        </authorList>
    </citation>
    <scope>NUCLEOTIDE SEQUENCE [LARGE SCALE GENOMIC DNA]</scope>
</reference>
<dbReference type="AlphaFoldDB" id="A0A2M8KQ92"/>
<evidence type="ECO:0000313" key="2">
    <source>
        <dbReference type="Proteomes" id="UP000230222"/>
    </source>
</evidence>
<proteinExistence type="predicted"/>
<sequence>MAISSLFIHIAYLFTFESNHKIPHDTNAPEAHFKHTNEVGTVNCGLKRPAKKKLISTILLASTMAPTKEKIKKIFG</sequence>
<name>A0A2M8KQ92_9BACT</name>
<comment type="caution">
    <text evidence="1">The sequence shown here is derived from an EMBL/GenBank/DDBJ whole genome shotgun (WGS) entry which is preliminary data.</text>
</comment>
<gene>
    <name evidence="1" type="ORF">COU87_01040</name>
</gene>
<evidence type="ECO:0000313" key="1">
    <source>
        <dbReference type="EMBL" id="PJE62096.1"/>
    </source>
</evidence>
<dbReference type="EMBL" id="PFEC01000017">
    <property type="protein sequence ID" value="PJE62096.1"/>
    <property type="molecule type" value="Genomic_DNA"/>
</dbReference>
<organism evidence="1 2">
    <name type="scientific">Candidatus Roizmanbacteria bacterium CG10_big_fil_rev_8_21_14_0_10_39_12</name>
    <dbReference type="NCBI Taxonomy" id="1974852"/>
    <lineage>
        <taxon>Bacteria</taxon>
        <taxon>Candidatus Roizmaniibacteriota</taxon>
    </lineage>
</organism>
<protein>
    <submittedName>
        <fullName evidence="1">Uncharacterized protein</fullName>
    </submittedName>
</protein>
<accession>A0A2M8KQ92</accession>
<dbReference type="Proteomes" id="UP000230222">
    <property type="component" value="Unassembled WGS sequence"/>
</dbReference>